<dbReference type="Proteomes" id="UP000790377">
    <property type="component" value="Unassembled WGS sequence"/>
</dbReference>
<gene>
    <name evidence="1" type="ORF">BJ138DRAFT_1120258</name>
</gene>
<comment type="caution">
    <text evidence="1">The sequence shown here is derived from an EMBL/GenBank/DDBJ whole genome shotgun (WGS) entry which is preliminary data.</text>
</comment>
<name>A0ACB7ZS34_9AGAM</name>
<sequence>MSDFIDQFYDKQAAIGSIIKSKDILSGNQHTYPLEEMSKDEHILSKVEVTFSDNPASWRICTMTKDGMPEEMVFSLTGVIVAKNLPPITSRPAINRAQLIYLKQAITLTGFGTSAFSQALDGADLAYYIFAHHFKEGTLLPWQHSCSQSCLDYPSIDASNRYFLLRSQNPTSISHPFQPMVDPKSILTNLAKDELIHTEENGVYYFKVQTANPATFRVGDVVEAQITFCAWPTKGEKFTMTSVLRSLTLLDGSHSLRAALARK</sequence>
<organism evidence="1 2">
    <name type="scientific">Hygrophoropsis aurantiaca</name>
    <dbReference type="NCBI Taxonomy" id="72124"/>
    <lineage>
        <taxon>Eukaryota</taxon>
        <taxon>Fungi</taxon>
        <taxon>Dikarya</taxon>
        <taxon>Basidiomycota</taxon>
        <taxon>Agaricomycotina</taxon>
        <taxon>Agaricomycetes</taxon>
        <taxon>Agaricomycetidae</taxon>
        <taxon>Boletales</taxon>
        <taxon>Coniophorineae</taxon>
        <taxon>Hygrophoropsidaceae</taxon>
        <taxon>Hygrophoropsis</taxon>
    </lineage>
</organism>
<protein>
    <submittedName>
        <fullName evidence="1">Uncharacterized protein</fullName>
    </submittedName>
</protein>
<proteinExistence type="predicted"/>
<reference evidence="1" key="1">
    <citation type="journal article" date="2021" name="New Phytol.">
        <title>Evolutionary innovations through gain and loss of genes in the ectomycorrhizal Boletales.</title>
        <authorList>
            <person name="Wu G."/>
            <person name="Miyauchi S."/>
            <person name="Morin E."/>
            <person name="Kuo A."/>
            <person name="Drula E."/>
            <person name="Varga T."/>
            <person name="Kohler A."/>
            <person name="Feng B."/>
            <person name="Cao Y."/>
            <person name="Lipzen A."/>
            <person name="Daum C."/>
            <person name="Hundley H."/>
            <person name="Pangilinan J."/>
            <person name="Johnson J."/>
            <person name="Barry K."/>
            <person name="LaButti K."/>
            <person name="Ng V."/>
            <person name="Ahrendt S."/>
            <person name="Min B."/>
            <person name="Choi I.G."/>
            <person name="Park H."/>
            <person name="Plett J.M."/>
            <person name="Magnuson J."/>
            <person name="Spatafora J.W."/>
            <person name="Nagy L.G."/>
            <person name="Henrissat B."/>
            <person name="Grigoriev I.V."/>
            <person name="Yang Z.L."/>
            <person name="Xu J."/>
            <person name="Martin F.M."/>
        </authorList>
    </citation>
    <scope>NUCLEOTIDE SEQUENCE</scope>
    <source>
        <strain evidence="1">ATCC 28755</strain>
    </source>
</reference>
<accession>A0ACB7ZS34</accession>
<keyword evidence="2" id="KW-1185">Reference proteome</keyword>
<evidence type="ECO:0000313" key="2">
    <source>
        <dbReference type="Proteomes" id="UP000790377"/>
    </source>
</evidence>
<evidence type="ECO:0000313" key="1">
    <source>
        <dbReference type="EMBL" id="KAH7903558.1"/>
    </source>
</evidence>
<dbReference type="EMBL" id="MU268891">
    <property type="protein sequence ID" value="KAH7903558.1"/>
    <property type="molecule type" value="Genomic_DNA"/>
</dbReference>